<evidence type="ECO:0000259" key="12">
    <source>
        <dbReference type="Pfam" id="PF01699"/>
    </source>
</evidence>
<dbReference type="Pfam" id="PF01699">
    <property type="entry name" value="Na_Ca_ex"/>
    <property type="match status" value="2"/>
</dbReference>
<feature type="transmembrane region" description="Helical" evidence="10">
    <location>
        <begin position="371"/>
        <end position="393"/>
    </location>
</feature>
<proteinExistence type="inferred from homology"/>
<evidence type="ECO:0000313" key="14">
    <source>
        <dbReference type="Proteomes" id="UP000297245"/>
    </source>
</evidence>
<dbReference type="Gene3D" id="1.20.1420.30">
    <property type="entry name" value="NCX, central ion-binding region"/>
    <property type="match status" value="1"/>
</dbReference>
<dbReference type="InterPro" id="IPR004798">
    <property type="entry name" value="CAX-like"/>
</dbReference>
<dbReference type="InterPro" id="IPR044880">
    <property type="entry name" value="NCX_ion-bd_dom_sf"/>
</dbReference>
<keyword evidence="10" id="KW-0050">Antiport</keyword>
<evidence type="ECO:0000256" key="9">
    <source>
        <dbReference type="ARBA" id="ARBA00023136"/>
    </source>
</evidence>
<feature type="transmembrane region" description="Helical" evidence="10">
    <location>
        <begin position="339"/>
        <end position="365"/>
    </location>
</feature>
<keyword evidence="3 10" id="KW-0813">Transport</keyword>
<feature type="transmembrane region" description="Helical" evidence="10">
    <location>
        <begin position="138"/>
        <end position="157"/>
    </location>
</feature>
<dbReference type="EMBL" id="ML179061">
    <property type="protein sequence ID" value="THV03916.1"/>
    <property type="molecule type" value="Genomic_DNA"/>
</dbReference>
<evidence type="ECO:0000256" key="7">
    <source>
        <dbReference type="ARBA" id="ARBA00022989"/>
    </source>
</evidence>
<evidence type="ECO:0000256" key="3">
    <source>
        <dbReference type="ARBA" id="ARBA00022448"/>
    </source>
</evidence>
<dbReference type="NCBIfam" id="TIGR00378">
    <property type="entry name" value="cax"/>
    <property type="match status" value="1"/>
</dbReference>
<comment type="function">
    <text evidence="10">Has a role in promoting intracellular calcium ion sequestration via the exchange of calcium ions for hydrogen ions across the vacuolar membrane. Involved also in manganese ion homeostasis via its uptake into the vacuole.</text>
</comment>
<keyword evidence="14" id="KW-1185">Reference proteome</keyword>
<dbReference type="GO" id="GO:0012505">
    <property type="term" value="C:endomembrane system"/>
    <property type="evidence" value="ECO:0007669"/>
    <property type="project" value="UniProtKB-SubCell"/>
</dbReference>
<dbReference type="InterPro" id="IPR004713">
    <property type="entry name" value="CaH_exchang"/>
</dbReference>
<keyword evidence="8 10" id="KW-0406">Ion transport</keyword>
<evidence type="ECO:0000256" key="6">
    <source>
        <dbReference type="ARBA" id="ARBA00022837"/>
    </source>
</evidence>
<keyword evidence="4 10" id="KW-0109">Calcium transport</keyword>
<gene>
    <name evidence="13" type="ORF">K435DRAFT_851308</name>
</gene>
<dbReference type="Proteomes" id="UP000297245">
    <property type="component" value="Unassembled WGS sequence"/>
</dbReference>
<feature type="domain" description="Sodium/calcium exchanger membrane region" evidence="12">
    <location>
        <begin position="74"/>
        <end position="250"/>
    </location>
</feature>
<dbReference type="InterPro" id="IPR004837">
    <property type="entry name" value="NaCa_Exmemb"/>
</dbReference>
<feature type="transmembrane region" description="Helical" evidence="10">
    <location>
        <begin position="169"/>
        <end position="190"/>
    </location>
</feature>
<feature type="transmembrane region" description="Helical" evidence="10">
    <location>
        <begin position="71"/>
        <end position="92"/>
    </location>
</feature>
<dbReference type="PANTHER" id="PTHR31503">
    <property type="entry name" value="VACUOLAR CALCIUM ION TRANSPORTER"/>
    <property type="match status" value="1"/>
</dbReference>
<keyword evidence="6 10" id="KW-0106">Calcium</keyword>
<feature type="transmembrane region" description="Helical" evidence="10">
    <location>
        <begin position="310"/>
        <end position="332"/>
    </location>
</feature>
<dbReference type="GO" id="GO:0000329">
    <property type="term" value="C:fungal-type vacuole membrane"/>
    <property type="evidence" value="ECO:0007669"/>
    <property type="project" value="TreeGrafter"/>
</dbReference>
<evidence type="ECO:0000256" key="2">
    <source>
        <dbReference type="ARBA" id="ARBA00008170"/>
    </source>
</evidence>
<organism evidence="13 14">
    <name type="scientific">Dendrothele bispora (strain CBS 962.96)</name>
    <dbReference type="NCBI Taxonomy" id="1314807"/>
    <lineage>
        <taxon>Eukaryota</taxon>
        <taxon>Fungi</taxon>
        <taxon>Dikarya</taxon>
        <taxon>Basidiomycota</taxon>
        <taxon>Agaricomycotina</taxon>
        <taxon>Agaricomycetes</taxon>
        <taxon>Agaricomycetidae</taxon>
        <taxon>Agaricales</taxon>
        <taxon>Agaricales incertae sedis</taxon>
        <taxon>Dendrothele</taxon>
    </lineage>
</organism>
<evidence type="ECO:0000256" key="11">
    <source>
        <dbReference type="SAM" id="MobiDB-lite"/>
    </source>
</evidence>
<dbReference type="GO" id="GO:0006874">
    <property type="term" value="P:intracellular calcium ion homeostasis"/>
    <property type="evidence" value="ECO:0007669"/>
    <property type="project" value="TreeGrafter"/>
</dbReference>
<reference evidence="13 14" key="1">
    <citation type="journal article" date="2019" name="Nat. Ecol. Evol.">
        <title>Megaphylogeny resolves global patterns of mushroom evolution.</title>
        <authorList>
            <person name="Varga T."/>
            <person name="Krizsan K."/>
            <person name="Foldi C."/>
            <person name="Dima B."/>
            <person name="Sanchez-Garcia M."/>
            <person name="Sanchez-Ramirez S."/>
            <person name="Szollosi G.J."/>
            <person name="Szarkandi J.G."/>
            <person name="Papp V."/>
            <person name="Albert L."/>
            <person name="Andreopoulos W."/>
            <person name="Angelini C."/>
            <person name="Antonin V."/>
            <person name="Barry K.W."/>
            <person name="Bougher N.L."/>
            <person name="Buchanan P."/>
            <person name="Buyck B."/>
            <person name="Bense V."/>
            <person name="Catcheside P."/>
            <person name="Chovatia M."/>
            <person name="Cooper J."/>
            <person name="Damon W."/>
            <person name="Desjardin D."/>
            <person name="Finy P."/>
            <person name="Geml J."/>
            <person name="Haridas S."/>
            <person name="Hughes K."/>
            <person name="Justo A."/>
            <person name="Karasinski D."/>
            <person name="Kautmanova I."/>
            <person name="Kiss B."/>
            <person name="Kocsube S."/>
            <person name="Kotiranta H."/>
            <person name="LaButti K.M."/>
            <person name="Lechner B.E."/>
            <person name="Liimatainen K."/>
            <person name="Lipzen A."/>
            <person name="Lukacs Z."/>
            <person name="Mihaltcheva S."/>
            <person name="Morgado L.N."/>
            <person name="Niskanen T."/>
            <person name="Noordeloos M.E."/>
            <person name="Ohm R.A."/>
            <person name="Ortiz-Santana B."/>
            <person name="Ovrebo C."/>
            <person name="Racz N."/>
            <person name="Riley R."/>
            <person name="Savchenko A."/>
            <person name="Shiryaev A."/>
            <person name="Soop K."/>
            <person name="Spirin V."/>
            <person name="Szebenyi C."/>
            <person name="Tomsovsky M."/>
            <person name="Tulloss R.E."/>
            <person name="Uehling J."/>
            <person name="Grigoriev I.V."/>
            <person name="Vagvolgyi C."/>
            <person name="Papp T."/>
            <person name="Martin F.M."/>
            <person name="Miettinen O."/>
            <person name="Hibbett D.S."/>
            <person name="Nagy L.G."/>
        </authorList>
    </citation>
    <scope>NUCLEOTIDE SEQUENCE [LARGE SCALE GENOMIC DNA]</scope>
    <source>
        <strain evidence="13 14">CBS 962.96</strain>
    </source>
</reference>
<feature type="transmembrane region" description="Helical" evidence="10">
    <location>
        <begin position="104"/>
        <end position="126"/>
    </location>
</feature>
<dbReference type="OrthoDB" id="1699231at2759"/>
<evidence type="ECO:0000256" key="1">
    <source>
        <dbReference type="ARBA" id="ARBA00004127"/>
    </source>
</evidence>
<dbReference type="AlphaFoldDB" id="A0A4V4HHT0"/>
<keyword evidence="10" id="KW-0926">Vacuole</keyword>
<evidence type="ECO:0000256" key="8">
    <source>
        <dbReference type="ARBA" id="ARBA00023065"/>
    </source>
</evidence>
<evidence type="ECO:0000256" key="5">
    <source>
        <dbReference type="ARBA" id="ARBA00022692"/>
    </source>
</evidence>
<evidence type="ECO:0000256" key="10">
    <source>
        <dbReference type="RuleBase" id="RU365028"/>
    </source>
</evidence>
<sequence length="420" mass="45577">MPTSEHSPLLPNGSRRPSQPSFLTKVSSAIKAEGEPSYAASFKFFVFGSWLNVFLLFIPLSFISHHLNWDAALRFSFSFIAIIPLAKLLGTATEQMSSKLGQTLAGLMNASFGNAVEIIVGIAALLQDQLVIVQNSMLGSILSNILLVLGCSFIAAGSREHESNFQVTAAQASSSLMTLACITLIIPAAYNTIKSSHDIPSLFSTASDVVSATDLQTGVNPDRWDGLLIISRGTAVLLLGVYILYLYFQLRSHAYLFQAQEEGDVEEAQMNLVSAGISLAAVTVITSFCADYLVASIEEFADRYHIPKPFIGLILLPIVANAAEHVTSVWMAMKGQMELTIGICVGSSIQIAAFVVPLLVIVGWISHHELTLFFANFETITFFVSVFLVNTLIQDGKSNYMEGVMLITLYLVIALAFWVS</sequence>
<feature type="transmembrane region" description="Helical" evidence="10">
    <location>
        <begin position="269"/>
        <end position="290"/>
    </location>
</feature>
<comment type="subcellular location">
    <subcellularLocation>
        <location evidence="1">Endomembrane system</location>
        <topology evidence="1">Multi-pass membrane protein</topology>
    </subcellularLocation>
    <subcellularLocation>
        <location evidence="10">Vacuole membrane</location>
    </subcellularLocation>
</comment>
<feature type="region of interest" description="Disordered" evidence="11">
    <location>
        <begin position="1"/>
        <end position="21"/>
    </location>
</feature>
<evidence type="ECO:0000256" key="4">
    <source>
        <dbReference type="ARBA" id="ARBA00022568"/>
    </source>
</evidence>
<comment type="similarity">
    <text evidence="2 10">Belongs to the Ca(2+):cation antiporter (CaCA) (TC 2.A.19) family.</text>
</comment>
<dbReference type="PANTHER" id="PTHR31503:SF22">
    <property type="entry name" value="VACUOLAR CALCIUM ION TRANSPORTER"/>
    <property type="match status" value="1"/>
</dbReference>
<evidence type="ECO:0000313" key="13">
    <source>
        <dbReference type="EMBL" id="THV03916.1"/>
    </source>
</evidence>
<feature type="domain" description="Sodium/calcium exchanger membrane region" evidence="12">
    <location>
        <begin position="278"/>
        <end position="418"/>
    </location>
</feature>
<accession>A0A4V4HHT0</accession>
<feature type="transmembrane region" description="Helical" evidence="10">
    <location>
        <begin position="44"/>
        <end position="65"/>
    </location>
</feature>
<protein>
    <recommendedName>
        <fullName evidence="10">Vacuolar calcium ion transporter</fullName>
    </recommendedName>
</protein>
<dbReference type="NCBIfam" id="TIGR00846">
    <property type="entry name" value="caca2"/>
    <property type="match status" value="1"/>
</dbReference>
<dbReference type="GO" id="GO:0015369">
    <property type="term" value="F:calcium:proton antiporter activity"/>
    <property type="evidence" value="ECO:0007669"/>
    <property type="project" value="UniProtKB-UniRule"/>
</dbReference>
<keyword evidence="5 10" id="KW-0812">Transmembrane</keyword>
<keyword evidence="7 10" id="KW-1133">Transmembrane helix</keyword>
<feature type="transmembrane region" description="Helical" evidence="10">
    <location>
        <begin position="229"/>
        <end position="248"/>
    </location>
</feature>
<feature type="transmembrane region" description="Helical" evidence="10">
    <location>
        <begin position="400"/>
        <end position="419"/>
    </location>
</feature>
<keyword evidence="9 10" id="KW-0472">Membrane</keyword>
<name>A0A4V4HHT0_DENBC</name>